<dbReference type="PANTHER" id="PTHR42981:SF2">
    <property type="entry name" value="PYRUVATE DEHYDROGENASE [UBIQUINONE]"/>
    <property type="match status" value="1"/>
</dbReference>
<reference evidence="1 2" key="1">
    <citation type="submission" date="2017-02" db="EMBL/GenBank/DDBJ databases">
        <title>Complete genome sequences of Mycobacterium kansasii strains isolated from rhesus macaques.</title>
        <authorList>
            <person name="Panda A."/>
            <person name="Nagaraj S."/>
            <person name="Zhao X."/>
            <person name="Tettelin H."/>
            <person name="Detolla L.J."/>
        </authorList>
    </citation>
    <scope>NUCLEOTIDE SEQUENCE [LARGE SCALE GENOMIC DNA]</scope>
    <source>
        <strain evidence="1 2">11-3813</strain>
    </source>
</reference>
<sequence length="67" mass="7308">MGSTASQAMMSDADTLFFIGTSFPYAEWLPKEGQCRGVEINIDGRMIGTRYPMEANLVGTPKTRCAS</sequence>
<organism evidence="1 2">
    <name type="scientific">Mycobacterium kansasii</name>
    <dbReference type="NCBI Taxonomy" id="1768"/>
    <lineage>
        <taxon>Bacteria</taxon>
        <taxon>Bacillati</taxon>
        <taxon>Actinomycetota</taxon>
        <taxon>Actinomycetes</taxon>
        <taxon>Mycobacteriales</taxon>
        <taxon>Mycobacteriaceae</taxon>
        <taxon>Mycobacterium</taxon>
    </lineage>
</organism>
<dbReference type="Proteomes" id="UP000189229">
    <property type="component" value="Unassembled WGS sequence"/>
</dbReference>
<evidence type="ECO:0000313" key="2">
    <source>
        <dbReference type="Proteomes" id="UP000189229"/>
    </source>
</evidence>
<gene>
    <name evidence="1" type="primary">poxB</name>
    <name evidence="1" type="ORF">BZL30_7762</name>
</gene>
<protein>
    <submittedName>
        <fullName evidence="1">Pyruvate dehydrogenase domain protein</fullName>
    </submittedName>
</protein>
<keyword evidence="1" id="KW-0670">Pyruvate</keyword>
<dbReference type="Gene3D" id="3.40.50.1220">
    <property type="entry name" value="TPP-binding domain"/>
    <property type="match status" value="1"/>
</dbReference>
<dbReference type="AlphaFoldDB" id="A0A1V3WL81"/>
<evidence type="ECO:0000313" key="1">
    <source>
        <dbReference type="EMBL" id="OOK67685.1"/>
    </source>
</evidence>
<comment type="caution">
    <text evidence="1">The sequence shown here is derived from an EMBL/GenBank/DDBJ whole genome shotgun (WGS) entry which is preliminary data.</text>
</comment>
<proteinExistence type="predicted"/>
<dbReference type="InterPro" id="IPR047211">
    <property type="entry name" value="POXB-like"/>
</dbReference>
<accession>A0A1V3WL81</accession>
<name>A0A1V3WL81_MYCKA</name>
<dbReference type="EMBL" id="MVBM01000008">
    <property type="protein sequence ID" value="OOK67685.1"/>
    <property type="molecule type" value="Genomic_DNA"/>
</dbReference>
<dbReference type="InterPro" id="IPR029035">
    <property type="entry name" value="DHS-like_NAD/FAD-binding_dom"/>
</dbReference>
<dbReference type="SUPFAM" id="SSF52467">
    <property type="entry name" value="DHS-like NAD/FAD-binding domain"/>
    <property type="match status" value="1"/>
</dbReference>
<dbReference type="PANTHER" id="PTHR42981">
    <property type="entry name" value="PYRUVATE DEHYDROGENASE [UBIQUINONE]"/>
    <property type="match status" value="1"/>
</dbReference>